<gene>
    <name evidence="4" type="ORF">BZG36_04480</name>
</gene>
<dbReference type="GO" id="GO:0005737">
    <property type="term" value="C:cytoplasm"/>
    <property type="evidence" value="ECO:0007669"/>
    <property type="project" value="TreeGrafter"/>
</dbReference>
<accession>A0A261XVF9</accession>
<protein>
    <recommendedName>
        <fullName evidence="6">Gfo/Idh/MocA-like oxidoreductase N-terminal domain-containing protein</fullName>
    </recommendedName>
</protein>
<dbReference type="EMBL" id="MVBO01000160">
    <property type="protein sequence ID" value="OZJ02365.1"/>
    <property type="molecule type" value="Genomic_DNA"/>
</dbReference>
<proteinExistence type="inferred from homology"/>
<evidence type="ECO:0000259" key="3">
    <source>
        <dbReference type="Pfam" id="PF22725"/>
    </source>
</evidence>
<evidence type="ECO:0008006" key="6">
    <source>
        <dbReference type="Google" id="ProtNLM"/>
    </source>
</evidence>
<dbReference type="Gene3D" id="3.30.360.10">
    <property type="entry name" value="Dihydrodipicolinate Reductase, domain 2"/>
    <property type="match status" value="1"/>
</dbReference>
<dbReference type="SUPFAM" id="SSF55347">
    <property type="entry name" value="Glyceraldehyde-3-phosphate dehydrogenase-like, C-terminal domain"/>
    <property type="match status" value="1"/>
</dbReference>
<feature type="domain" description="Gfo/Idh/MocA-like oxidoreductase N-terminal" evidence="2">
    <location>
        <begin position="2"/>
        <end position="124"/>
    </location>
</feature>
<dbReference type="Proteomes" id="UP000242875">
    <property type="component" value="Unassembled WGS sequence"/>
</dbReference>
<dbReference type="GO" id="GO:0000166">
    <property type="term" value="F:nucleotide binding"/>
    <property type="evidence" value="ECO:0007669"/>
    <property type="project" value="InterPro"/>
</dbReference>
<dbReference type="PANTHER" id="PTHR42840">
    <property type="entry name" value="NAD(P)-BINDING ROSSMANN-FOLD SUPERFAMILY PROTEIN-RELATED"/>
    <property type="match status" value="1"/>
</dbReference>
<dbReference type="AlphaFoldDB" id="A0A261XVF9"/>
<feature type="non-terminal residue" evidence="4">
    <location>
        <position position="378"/>
    </location>
</feature>
<sequence>MSIAILGAGLFAKEAHLPALYENHAKVVAVYSRSSKSANELVKEAEKLDAAAAKGMEVYSDDTAGHGLDDLLKRKDIAGVVVALPILVQPDVVRKCLAAGKHVLCEKPIAKDVESAVSLIKEYEAKYQSKNLIFSIAEQFRYDLCYEKARQVIAKGDIGKVASVHARVWGNIQPGQNKWYETEWRKIPEYQGGFILDGGVHFIALIRHVSGQEIIETNSFAMQTYDHLPPVDTVNAALRFSGGALGSLSLSFASVKGNFEFIFVGTSGSLTISGADGGNRLVVEDAEGKVKSDEIIAGKGVFEEVRAFIEAVKTGKADEKAGPRQALADLAVIETVAPIVVILIMQDPELDIASLLKDINDANTALDGLEAKADALNA</sequence>
<dbReference type="PANTHER" id="PTHR42840:SF5">
    <property type="entry name" value="NAD(P)-BINDING ROSSMANN-FOLD SUPERFAMILY PROTEIN"/>
    <property type="match status" value="1"/>
</dbReference>
<comment type="caution">
    <text evidence="4">The sequence shown here is derived from an EMBL/GenBank/DDBJ whole genome shotgun (WGS) entry which is preliminary data.</text>
</comment>
<reference evidence="4 5" key="1">
    <citation type="journal article" date="2017" name="Mycologia">
        <title>Bifiguratus adelaidae, gen. et sp. nov., a new member of Mucoromycotina in endophytic and soil-dwelling habitats.</title>
        <authorList>
            <person name="Torres-Cruz T.J."/>
            <person name="Billingsley Tobias T.L."/>
            <person name="Almatruk M."/>
            <person name="Hesse C."/>
            <person name="Kuske C.R."/>
            <person name="Desiro A."/>
            <person name="Benucci G.M."/>
            <person name="Bonito G."/>
            <person name="Stajich J.E."/>
            <person name="Dunlap C."/>
            <person name="Arnold A.E."/>
            <person name="Porras-Alfaro A."/>
        </authorList>
    </citation>
    <scope>NUCLEOTIDE SEQUENCE [LARGE SCALE GENOMIC DNA]</scope>
    <source>
        <strain evidence="4 5">AZ0501</strain>
    </source>
</reference>
<dbReference type="GO" id="GO:0006740">
    <property type="term" value="P:NADPH regeneration"/>
    <property type="evidence" value="ECO:0007669"/>
    <property type="project" value="TreeGrafter"/>
</dbReference>
<comment type="similarity">
    <text evidence="1">Belongs to the Gfo/Idh/MocA family.</text>
</comment>
<evidence type="ECO:0000259" key="2">
    <source>
        <dbReference type="Pfam" id="PF01408"/>
    </source>
</evidence>
<dbReference type="Pfam" id="PF01408">
    <property type="entry name" value="GFO_IDH_MocA"/>
    <property type="match status" value="1"/>
</dbReference>
<name>A0A261XVF9_9FUNG</name>
<dbReference type="Gene3D" id="3.40.50.720">
    <property type="entry name" value="NAD(P)-binding Rossmann-like Domain"/>
    <property type="match status" value="1"/>
</dbReference>
<evidence type="ECO:0000313" key="5">
    <source>
        <dbReference type="Proteomes" id="UP000242875"/>
    </source>
</evidence>
<keyword evidence="5" id="KW-1185">Reference proteome</keyword>
<evidence type="ECO:0000256" key="1">
    <source>
        <dbReference type="ARBA" id="ARBA00010928"/>
    </source>
</evidence>
<feature type="domain" description="GFO/IDH/MocA-like oxidoreductase" evidence="3">
    <location>
        <begin position="146"/>
        <end position="270"/>
    </location>
</feature>
<dbReference type="SUPFAM" id="SSF51735">
    <property type="entry name" value="NAD(P)-binding Rossmann-fold domains"/>
    <property type="match status" value="1"/>
</dbReference>
<organism evidence="4 5">
    <name type="scientific">Bifiguratus adelaidae</name>
    <dbReference type="NCBI Taxonomy" id="1938954"/>
    <lineage>
        <taxon>Eukaryota</taxon>
        <taxon>Fungi</taxon>
        <taxon>Fungi incertae sedis</taxon>
        <taxon>Mucoromycota</taxon>
        <taxon>Mucoromycotina</taxon>
        <taxon>Endogonomycetes</taxon>
        <taxon>Endogonales</taxon>
        <taxon>Endogonales incertae sedis</taxon>
        <taxon>Bifiguratus</taxon>
    </lineage>
</organism>
<dbReference type="InterPro" id="IPR036291">
    <property type="entry name" value="NAD(P)-bd_dom_sf"/>
</dbReference>
<dbReference type="InterPro" id="IPR000683">
    <property type="entry name" value="Gfo/Idh/MocA-like_OxRdtase_N"/>
</dbReference>
<dbReference type="GO" id="GO:0016491">
    <property type="term" value="F:oxidoreductase activity"/>
    <property type="evidence" value="ECO:0007669"/>
    <property type="project" value="TreeGrafter"/>
</dbReference>
<evidence type="ECO:0000313" key="4">
    <source>
        <dbReference type="EMBL" id="OZJ02365.1"/>
    </source>
</evidence>
<dbReference type="InterPro" id="IPR055170">
    <property type="entry name" value="GFO_IDH_MocA-like_dom"/>
</dbReference>
<dbReference type="OrthoDB" id="64915at2759"/>
<dbReference type="Pfam" id="PF22725">
    <property type="entry name" value="GFO_IDH_MocA_C3"/>
    <property type="match status" value="1"/>
</dbReference>